<comment type="caution">
    <text evidence="1">The sequence shown here is derived from an EMBL/GenBank/DDBJ whole genome shotgun (WGS) entry which is preliminary data.</text>
</comment>
<keyword evidence="2" id="KW-1185">Reference proteome</keyword>
<reference evidence="1 2" key="1">
    <citation type="journal article" date="2017" name="Nat. Commun.">
        <title>Genome assembly with in vitro proximity ligation data and whole-genome triplication in lettuce.</title>
        <authorList>
            <person name="Reyes-Chin-Wo S."/>
            <person name="Wang Z."/>
            <person name="Yang X."/>
            <person name="Kozik A."/>
            <person name="Arikit S."/>
            <person name="Song C."/>
            <person name="Xia L."/>
            <person name="Froenicke L."/>
            <person name="Lavelle D.O."/>
            <person name="Truco M.J."/>
            <person name="Xia R."/>
            <person name="Zhu S."/>
            <person name="Xu C."/>
            <person name="Xu H."/>
            <person name="Xu X."/>
            <person name="Cox K."/>
            <person name="Korf I."/>
            <person name="Meyers B.C."/>
            <person name="Michelmore R.W."/>
        </authorList>
    </citation>
    <scope>NUCLEOTIDE SEQUENCE [LARGE SCALE GENOMIC DNA]</scope>
    <source>
        <strain evidence="2">cv. Salinas</strain>
        <tissue evidence="1">Seedlings</tissue>
    </source>
</reference>
<dbReference type="AlphaFoldDB" id="A0A9R1XC88"/>
<organism evidence="1 2">
    <name type="scientific">Lactuca sativa</name>
    <name type="common">Garden lettuce</name>
    <dbReference type="NCBI Taxonomy" id="4236"/>
    <lineage>
        <taxon>Eukaryota</taxon>
        <taxon>Viridiplantae</taxon>
        <taxon>Streptophyta</taxon>
        <taxon>Embryophyta</taxon>
        <taxon>Tracheophyta</taxon>
        <taxon>Spermatophyta</taxon>
        <taxon>Magnoliopsida</taxon>
        <taxon>eudicotyledons</taxon>
        <taxon>Gunneridae</taxon>
        <taxon>Pentapetalae</taxon>
        <taxon>asterids</taxon>
        <taxon>campanulids</taxon>
        <taxon>Asterales</taxon>
        <taxon>Asteraceae</taxon>
        <taxon>Cichorioideae</taxon>
        <taxon>Cichorieae</taxon>
        <taxon>Lactucinae</taxon>
        <taxon>Lactuca</taxon>
    </lineage>
</organism>
<dbReference type="EMBL" id="NBSK02000005">
    <property type="protein sequence ID" value="KAJ0207009.1"/>
    <property type="molecule type" value="Genomic_DNA"/>
</dbReference>
<evidence type="ECO:0000313" key="1">
    <source>
        <dbReference type="EMBL" id="KAJ0207009.1"/>
    </source>
</evidence>
<sequence length="113" mass="13257">MMKIVNKLINQSTKALPLISPLVLTITKPQREDNKNDMCTCKIMPQEIFLTSDEDELHVVETINQDLIRYEDAAKEMKWRMAMDREIDIIEKVQTWSLVGVKRVDKPKLNENR</sequence>
<proteinExistence type="predicted"/>
<protein>
    <submittedName>
        <fullName evidence="1">Uncharacterized protein</fullName>
    </submittedName>
</protein>
<gene>
    <name evidence="1" type="ORF">LSAT_V11C500291940</name>
</gene>
<dbReference type="Proteomes" id="UP000235145">
    <property type="component" value="Unassembled WGS sequence"/>
</dbReference>
<name>A0A9R1XC88_LACSA</name>
<evidence type="ECO:0000313" key="2">
    <source>
        <dbReference type="Proteomes" id="UP000235145"/>
    </source>
</evidence>
<accession>A0A9R1XC88</accession>